<gene>
    <name evidence="1" type="ORF">VFH_III181440</name>
</gene>
<evidence type="ECO:0000313" key="2">
    <source>
        <dbReference type="Proteomes" id="UP001157006"/>
    </source>
</evidence>
<name>A0AAV1A6S3_VICFA</name>
<reference evidence="1 2" key="1">
    <citation type="submission" date="2023-01" db="EMBL/GenBank/DDBJ databases">
        <authorList>
            <person name="Kreplak J."/>
        </authorList>
    </citation>
    <scope>NUCLEOTIDE SEQUENCE [LARGE SCALE GENOMIC DNA]</scope>
</reference>
<sequence>MYEVFVEGEYSSVEEIKENQDYGIEKIKFVSNNKDDIPQNEDNVSELMRMCLKKVLGILKKEMNGRKTTTKWLLKSKEVEAPNVERSQNDMEKDVIDIFEGLVEYKEYVSYEDQNLKILDVNENFIGNVEDVVPVVVEAETSKRNWKRPKGRLRRKSIL</sequence>
<protein>
    <submittedName>
        <fullName evidence="1">Uncharacterized protein</fullName>
    </submittedName>
</protein>
<accession>A0AAV1A6S3</accession>
<dbReference type="EMBL" id="OX451738">
    <property type="protein sequence ID" value="CAI8605393.1"/>
    <property type="molecule type" value="Genomic_DNA"/>
</dbReference>
<evidence type="ECO:0000313" key="1">
    <source>
        <dbReference type="EMBL" id="CAI8605393.1"/>
    </source>
</evidence>
<dbReference type="Proteomes" id="UP001157006">
    <property type="component" value="Chromosome 3"/>
</dbReference>
<dbReference type="AlphaFoldDB" id="A0AAV1A6S3"/>
<organism evidence="1 2">
    <name type="scientific">Vicia faba</name>
    <name type="common">Broad bean</name>
    <name type="synonym">Faba vulgaris</name>
    <dbReference type="NCBI Taxonomy" id="3906"/>
    <lineage>
        <taxon>Eukaryota</taxon>
        <taxon>Viridiplantae</taxon>
        <taxon>Streptophyta</taxon>
        <taxon>Embryophyta</taxon>
        <taxon>Tracheophyta</taxon>
        <taxon>Spermatophyta</taxon>
        <taxon>Magnoliopsida</taxon>
        <taxon>eudicotyledons</taxon>
        <taxon>Gunneridae</taxon>
        <taxon>Pentapetalae</taxon>
        <taxon>rosids</taxon>
        <taxon>fabids</taxon>
        <taxon>Fabales</taxon>
        <taxon>Fabaceae</taxon>
        <taxon>Papilionoideae</taxon>
        <taxon>50 kb inversion clade</taxon>
        <taxon>NPAAA clade</taxon>
        <taxon>Hologalegina</taxon>
        <taxon>IRL clade</taxon>
        <taxon>Fabeae</taxon>
        <taxon>Vicia</taxon>
    </lineage>
</organism>
<keyword evidence="2" id="KW-1185">Reference proteome</keyword>
<proteinExistence type="predicted"/>